<dbReference type="InterPro" id="IPR023346">
    <property type="entry name" value="Lysozyme-like_dom_sf"/>
</dbReference>
<proteinExistence type="predicted"/>
<gene>
    <name evidence="2" type="ORF">HSBAA_PA_3450</name>
</gene>
<accession>A0A455UHI3</accession>
<evidence type="ECO:0000259" key="1">
    <source>
        <dbReference type="Pfam" id="PF01464"/>
    </source>
</evidence>
<dbReference type="EMBL" id="AP019515">
    <property type="protein sequence ID" value="BBI65742.1"/>
    <property type="molecule type" value="Genomic_DNA"/>
</dbReference>
<evidence type="ECO:0000313" key="2">
    <source>
        <dbReference type="EMBL" id="BBI65742.1"/>
    </source>
</evidence>
<organism evidence="2 3">
    <name type="scientific">Vreelandella sulfidaeris</name>
    <dbReference type="NCBI Taxonomy" id="115553"/>
    <lineage>
        <taxon>Bacteria</taxon>
        <taxon>Pseudomonadati</taxon>
        <taxon>Pseudomonadota</taxon>
        <taxon>Gammaproteobacteria</taxon>
        <taxon>Oceanospirillales</taxon>
        <taxon>Halomonadaceae</taxon>
        <taxon>Vreelandella</taxon>
    </lineage>
</organism>
<protein>
    <recommendedName>
        <fullName evidence="1">Transglycosylase SLT domain-containing protein</fullName>
    </recommendedName>
</protein>
<keyword evidence="2" id="KW-0614">Plasmid</keyword>
<dbReference type="Pfam" id="PF01464">
    <property type="entry name" value="SLT"/>
    <property type="match status" value="1"/>
</dbReference>
<evidence type="ECO:0000313" key="3">
    <source>
        <dbReference type="Proteomes" id="UP000320231"/>
    </source>
</evidence>
<dbReference type="SUPFAM" id="SSF53955">
    <property type="entry name" value="Lysozyme-like"/>
    <property type="match status" value="1"/>
</dbReference>
<feature type="domain" description="Transglycosylase SLT" evidence="1">
    <location>
        <begin position="268"/>
        <end position="378"/>
    </location>
</feature>
<dbReference type="InterPro" id="IPR008258">
    <property type="entry name" value="Transglycosylase_SLT_dom_1"/>
</dbReference>
<geneLocation type="plasmid" evidence="3">
    <name>pbaa-803-a dna</name>
</geneLocation>
<dbReference type="KEGG" id="hsr:HSBAA_PA_3450"/>
<dbReference type="CDD" id="cd13400">
    <property type="entry name" value="LT_IagB-like"/>
    <property type="match status" value="1"/>
</dbReference>
<dbReference type="Gene3D" id="1.10.530.10">
    <property type="match status" value="1"/>
</dbReference>
<name>A0A455UHI3_9GAMM</name>
<sequence>MNVFIAHAQILRKETPKERGRSGLMVLKVGKNKRSTEALIQSVNQIIVRIPNHLSDRAAKLDVDSYIEIFGHVGGIVRRAHHTGEQHLSAELVANNIQPAAPMIEGNIENIFQSFHCDWLAEGKTPEKEGPPSTAYLQIGPDRPDLGRSFQHTGVVSMAAFGRVVDRLVEYEAGTALHVEGRVTGLLRKIPKPGAEGGFEESLEVGLVMDRVSPTAMVAERMMTPFDVAKPEAQNTQKKPTTKLALGNPRLWLKNSARRWSMIALPDCVPEIADYYQVPIEIVAAVRLQESGSRGQLVGRIGPNKNGTYDLGAMQVNTWWLDQETNRNYLQQWGITERELLENECTNFAVGTWILYDNITRYGEWEAALAAYNAGSPNSPAGQQYANEVLATLGDQYQ</sequence>
<reference evidence="2 3" key="1">
    <citation type="journal article" date="2019" name="Microbiol. Resour. Announc.">
        <title>Complete Genome Sequence of Halomonas sulfidaeris Strain Esulfide1 Isolated from a Metal Sulfide Rock at a Depth of 2,200 Meters, Obtained Using Nanopore Sequencing.</title>
        <authorList>
            <person name="Saito M."/>
            <person name="Nishigata A."/>
            <person name="Galipon J."/>
            <person name="Arakawa K."/>
        </authorList>
    </citation>
    <scope>NUCLEOTIDE SEQUENCE [LARGE SCALE GENOMIC DNA]</scope>
    <source>
        <strain evidence="2 3">ATCC BAA-803</strain>
        <plasmid evidence="3">pbaa-803-a dna</plasmid>
    </source>
</reference>
<dbReference type="Proteomes" id="UP000320231">
    <property type="component" value="Plasmid pBAA-803-A"/>
</dbReference>
<dbReference type="AlphaFoldDB" id="A0A455UHI3"/>